<organism evidence="2 3">
    <name type="scientific">Panicum miliaceum</name>
    <name type="common">Proso millet</name>
    <name type="synonym">Broomcorn millet</name>
    <dbReference type="NCBI Taxonomy" id="4540"/>
    <lineage>
        <taxon>Eukaryota</taxon>
        <taxon>Viridiplantae</taxon>
        <taxon>Streptophyta</taxon>
        <taxon>Embryophyta</taxon>
        <taxon>Tracheophyta</taxon>
        <taxon>Spermatophyta</taxon>
        <taxon>Magnoliopsida</taxon>
        <taxon>Liliopsida</taxon>
        <taxon>Poales</taxon>
        <taxon>Poaceae</taxon>
        <taxon>PACMAD clade</taxon>
        <taxon>Panicoideae</taxon>
        <taxon>Panicodae</taxon>
        <taxon>Paniceae</taxon>
        <taxon>Panicinae</taxon>
        <taxon>Panicum</taxon>
        <taxon>Panicum sect. Panicum</taxon>
    </lineage>
</organism>
<evidence type="ECO:0000256" key="1">
    <source>
        <dbReference type="SAM" id="MobiDB-lite"/>
    </source>
</evidence>
<sequence length="69" mass="7538">MAPVPANSPAGRGPGAKVQNTSSSSSTPGIMEIAKPGRSFEAFKCRHRCWPEQDATRRTTNCLLPRRRL</sequence>
<comment type="caution">
    <text evidence="2">The sequence shown here is derived from an EMBL/GenBank/DDBJ whole genome shotgun (WGS) entry which is preliminary data.</text>
</comment>
<name>A0A3L6R966_PANMI</name>
<reference evidence="3" key="1">
    <citation type="journal article" date="2019" name="Nat. Commun.">
        <title>The genome of broomcorn millet.</title>
        <authorList>
            <person name="Zou C."/>
            <person name="Miki D."/>
            <person name="Li D."/>
            <person name="Tang Q."/>
            <person name="Xiao L."/>
            <person name="Rajput S."/>
            <person name="Deng P."/>
            <person name="Jia W."/>
            <person name="Huang R."/>
            <person name="Zhang M."/>
            <person name="Sun Y."/>
            <person name="Hu J."/>
            <person name="Fu X."/>
            <person name="Schnable P.S."/>
            <person name="Li F."/>
            <person name="Zhang H."/>
            <person name="Feng B."/>
            <person name="Zhu X."/>
            <person name="Liu R."/>
            <person name="Schnable J.C."/>
            <person name="Zhu J.-K."/>
            <person name="Zhang H."/>
        </authorList>
    </citation>
    <scope>NUCLEOTIDE SEQUENCE [LARGE SCALE GENOMIC DNA]</scope>
</reference>
<keyword evidence="3" id="KW-1185">Reference proteome</keyword>
<gene>
    <name evidence="2" type="ORF">C2845_PM06G19820</name>
</gene>
<dbReference type="Proteomes" id="UP000275267">
    <property type="component" value="Unassembled WGS sequence"/>
</dbReference>
<feature type="compositionally biased region" description="Polar residues" evidence="1">
    <location>
        <begin position="18"/>
        <end position="28"/>
    </location>
</feature>
<protein>
    <submittedName>
        <fullName evidence="2">Uncharacterized protein</fullName>
    </submittedName>
</protein>
<evidence type="ECO:0000313" key="3">
    <source>
        <dbReference type="Proteomes" id="UP000275267"/>
    </source>
</evidence>
<feature type="region of interest" description="Disordered" evidence="1">
    <location>
        <begin position="1"/>
        <end position="32"/>
    </location>
</feature>
<evidence type="ECO:0000313" key="2">
    <source>
        <dbReference type="EMBL" id="RLM99396.1"/>
    </source>
</evidence>
<accession>A0A3L6R966</accession>
<dbReference type="AlphaFoldDB" id="A0A3L6R966"/>
<dbReference type="EMBL" id="PQIB02000009">
    <property type="protein sequence ID" value="RLM99396.1"/>
    <property type="molecule type" value="Genomic_DNA"/>
</dbReference>
<proteinExistence type="predicted"/>